<evidence type="ECO:0000259" key="1">
    <source>
        <dbReference type="PROSITE" id="PS50404"/>
    </source>
</evidence>
<dbReference type="Gene3D" id="1.20.1050.10">
    <property type="match status" value="1"/>
</dbReference>
<evidence type="ECO:0000313" key="4">
    <source>
        <dbReference type="Proteomes" id="UP000292939"/>
    </source>
</evidence>
<dbReference type="SFLD" id="SFLDS00019">
    <property type="entry name" value="Glutathione_Transferase_(cytos"/>
    <property type="match status" value="1"/>
</dbReference>
<organism evidence="3 4">
    <name type="scientific">Hylemonella gracilis</name>
    <dbReference type="NCBI Taxonomy" id="80880"/>
    <lineage>
        <taxon>Bacteria</taxon>
        <taxon>Pseudomonadati</taxon>
        <taxon>Pseudomonadota</taxon>
        <taxon>Betaproteobacteria</taxon>
        <taxon>Burkholderiales</taxon>
        <taxon>Comamonadaceae</taxon>
        <taxon>Hylemonella</taxon>
    </lineage>
</organism>
<dbReference type="PANTHER" id="PTHR44051:SF8">
    <property type="entry name" value="GLUTATHIONE S-TRANSFERASE GSTA"/>
    <property type="match status" value="1"/>
</dbReference>
<dbReference type="InterPro" id="IPR036249">
    <property type="entry name" value="Thioredoxin-like_sf"/>
</dbReference>
<dbReference type="Proteomes" id="UP000292939">
    <property type="component" value="Chromosome"/>
</dbReference>
<dbReference type="OrthoDB" id="81087at2"/>
<feature type="domain" description="GST N-terminal" evidence="1">
    <location>
        <begin position="1"/>
        <end position="82"/>
    </location>
</feature>
<sequence>MITFYAYGAPNPHKVSIALLELGLKHEINVVEIWKGAGQTPEFLALNPNGKVPVIVDHDTGLTISESNAILLYLAEKTGKLLPTDPKLRQRALELLFFQASGVGPMFGQRAWFTLFAQEKVPYAIIRYRYEAERLTGVIEKLLQDGKPWFLGDDYSIVDIAFMGWIWTAVQMHFPIDDYPKLKAWFDRMLTRDSVKQGLVTPNPLPTFGAPATAD</sequence>
<dbReference type="InterPro" id="IPR036282">
    <property type="entry name" value="Glutathione-S-Trfase_C_sf"/>
</dbReference>
<dbReference type="PANTHER" id="PTHR44051">
    <property type="entry name" value="GLUTATHIONE S-TRANSFERASE-RELATED"/>
    <property type="match status" value="1"/>
</dbReference>
<dbReference type="EMBL" id="CP031395">
    <property type="protein sequence ID" value="QBK03755.1"/>
    <property type="molecule type" value="Genomic_DNA"/>
</dbReference>
<keyword evidence="3" id="KW-0808">Transferase</keyword>
<dbReference type="CDD" id="cd03048">
    <property type="entry name" value="GST_N_Ure2p_like"/>
    <property type="match status" value="1"/>
</dbReference>
<dbReference type="PROSITE" id="PS50405">
    <property type="entry name" value="GST_CTER"/>
    <property type="match status" value="1"/>
</dbReference>
<name>A0A4P6UIA3_9BURK</name>
<protein>
    <submittedName>
        <fullName evidence="3">Glutathione S-transferase family protein</fullName>
    </submittedName>
</protein>
<dbReference type="Pfam" id="PF00043">
    <property type="entry name" value="GST_C"/>
    <property type="match status" value="1"/>
</dbReference>
<dbReference type="InterPro" id="IPR010987">
    <property type="entry name" value="Glutathione-S-Trfase_C-like"/>
</dbReference>
<gene>
    <name evidence="3" type="ORF">DW355_02285</name>
</gene>
<dbReference type="AlphaFoldDB" id="A0A4P6UIA3"/>
<dbReference type="RefSeq" id="WP_131277701.1">
    <property type="nucleotide sequence ID" value="NZ_CP031395.1"/>
</dbReference>
<dbReference type="SFLD" id="SFLDG00358">
    <property type="entry name" value="Main_(cytGST)"/>
    <property type="match status" value="1"/>
</dbReference>
<dbReference type="SUPFAM" id="SSF47616">
    <property type="entry name" value="GST C-terminal domain-like"/>
    <property type="match status" value="1"/>
</dbReference>
<reference evidence="3 4" key="1">
    <citation type="submission" date="2018-07" db="EMBL/GenBank/DDBJ databases">
        <title>Exploring interactions and the metabolic potential of the ultra-small soil bacteria Hylemonella gracilis.</title>
        <authorList>
            <person name="Tyc O."/>
            <person name="Kulkarni P."/>
            <person name="Gawehns F."/>
            <person name="Hundscheid M."/>
            <person name="Zweers H."/>
            <person name="Garbeva P."/>
        </authorList>
    </citation>
    <scope>NUCLEOTIDE SEQUENCE [LARGE SCALE GENOMIC DNA]</scope>
    <source>
        <strain evidence="3 4">NS1</strain>
    </source>
</reference>
<dbReference type="InterPro" id="IPR004045">
    <property type="entry name" value="Glutathione_S-Trfase_N"/>
</dbReference>
<dbReference type="Gene3D" id="3.40.30.10">
    <property type="entry name" value="Glutaredoxin"/>
    <property type="match status" value="1"/>
</dbReference>
<dbReference type="KEGG" id="hgr:DW355_02285"/>
<accession>A0A4P6UIA3</accession>
<evidence type="ECO:0000259" key="2">
    <source>
        <dbReference type="PROSITE" id="PS50405"/>
    </source>
</evidence>
<dbReference type="Pfam" id="PF13409">
    <property type="entry name" value="GST_N_2"/>
    <property type="match status" value="1"/>
</dbReference>
<dbReference type="InterPro" id="IPR040079">
    <property type="entry name" value="Glutathione_S-Trfase"/>
</dbReference>
<dbReference type="InterPro" id="IPR004046">
    <property type="entry name" value="GST_C"/>
</dbReference>
<feature type="domain" description="GST C-terminal" evidence="2">
    <location>
        <begin position="85"/>
        <end position="208"/>
    </location>
</feature>
<dbReference type="SFLD" id="SFLDG01151">
    <property type="entry name" value="Main.2:_Nu-like"/>
    <property type="match status" value="1"/>
</dbReference>
<dbReference type="GO" id="GO:0016740">
    <property type="term" value="F:transferase activity"/>
    <property type="evidence" value="ECO:0007669"/>
    <property type="project" value="UniProtKB-KW"/>
</dbReference>
<dbReference type="SUPFAM" id="SSF52833">
    <property type="entry name" value="Thioredoxin-like"/>
    <property type="match status" value="1"/>
</dbReference>
<evidence type="ECO:0000313" key="3">
    <source>
        <dbReference type="EMBL" id="QBK03755.1"/>
    </source>
</evidence>
<proteinExistence type="predicted"/>
<dbReference type="PROSITE" id="PS50404">
    <property type="entry name" value="GST_NTER"/>
    <property type="match status" value="1"/>
</dbReference>